<gene>
    <name evidence="3" type="ORF">K435DRAFT_890611</name>
</gene>
<reference evidence="3 4" key="1">
    <citation type="journal article" date="2019" name="Nat. Ecol. Evol.">
        <title>Megaphylogeny resolves global patterns of mushroom evolution.</title>
        <authorList>
            <person name="Varga T."/>
            <person name="Krizsan K."/>
            <person name="Foldi C."/>
            <person name="Dima B."/>
            <person name="Sanchez-Garcia M."/>
            <person name="Sanchez-Ramirez S."/>
            <person name="Szollosi G.J."/>
            <person name="Szarkandi J.G."/>
            <person name="Papp V."/>
            <person name="Albert L."/>
            <person name="Andreopoulos W."/>
            <person name="Angelini C."/>
            <person name="Antonin V."/>
            <person name="Barry K.W."/>
            <person name="Bougher N.L."/>
            <person name="Buchanan P."/>
            <person name="Buyck B."/>
            <person name="Bense V."/>
            <person name="Catcheside P."/>
            <person name="Chovatia M."/>
            <person name="Cooper J."/>
            <person name="Damon W."/>
            <person name="Desjardin D."/>
            <person name="Finy P."/>
            <person name="Geml J."/>
            <person name="Haridas S."/>
            <person name="Hughes K."/>
            <person name="Justo A."/>
            <person name="Karasinski D."/>
            <person name="Kautmanova I."/>
            <person name="Kiss B."/>
            <person name="Kocsube S."/>
            <person name="Kotiranta H."/>
            <person name="LaButti K.M."/>
            <person name="Lechner B.E."/>
            <person name="Liimatainen K."/>
            <person name="Lipzen A."/>
            <person name="Lukacs Z."/>
            <person name="Mihaltcheva S."/>
            <person name="Morgado L.N."/>
            <person name="Niskanen T."/>
            <person name="Noordeloos M.E."/>
            <person name="Ohm R.A."/>
            <person name="Ortiz-Santana B."/>
            <person name="Ovrebo C."/>
            <person name="Racz N."/>
            <person name="Riley R."/>
            <person name="Savchenko A."/>
            <person name="Shiryaev A."/>
            <person name="Soop K."/>
            <person name="Spirin V."/>
            <person name="Szebenyi C."/>
            <person name="Tomsovsky M."/>
            <person name="Tulloss R.E."/>
            <person name="Uehling J."/>
            <person name="Grigoriev I.V."/>
            <person name="Vagvolgyi C."/>
            <person name="Papp T."/>
            <person name="Martin F.M."/>
            <person name="Miettinen O."/>
            <person name="Hibbett D.S."/>
            <person name="Nagy L.G."/>
        </authorList>
    </citation>
    <scope>NUCLEOTIDE SEQUENCE [LARGE SCALE GENOMIC DNA]</scope>
    <source>
        <strain evidence="3 4">CBS 962.96</strain>
    </source>
</reference>
<keyword evidence="1" id="KW-1133">Transmembrane helix</keyword>
<evidence type="ECO:0000313" key="4">
    <source>
        <dbReference type="Proteomes" id="UP000297245"/>
    </source>
</evidence>
<keyword evidence="1" id="KW-0472">Membrane</keyword>
<feature type="domain" description="DUF6534" evidence="2">
    <location>
        <begin position="148"/>
        <end position="233"/>
    </location>
</feature>
<keyword evidence="1" id="KW-0812">Transmembrane</keyword>
<feature type="non-terminal residue" evidence="3">
    <location>
        <position position="1"/>
    </location>
</feature>
<feature type="transmembrane region" description="Helical" evidence="1">
    <location>
        <begin position="141"/>
        <end position="163"/>
    </location>
</feature>
<proteinExistence type="predicted"/>
<dbReference type="Pfam" id="PF20152">
    <property type="entry name" value="DUF6534"/>
    <property type="match status" value="1"/>
</dbReference>
<organism evidence="3 4">
    <name type="scientific">Dendrothele bispora (strain CBS 962.96)</name>
    <dbReference type="NCBI Taxonomy" id="1314807"/>
    <lineage>
        <taxon>Eukaryota</taxon>
        <taxon>Fungi</taxon>
        <taxon>Dikarya</taxon>
        <taxon>Basidiomycota</taxon>
        <taxon>Agaricomycotina</taxon>
        <taxon>Agaricomycetes</taxon>
        <taxon>Agaricomycetidae</taxon>
        <taxon>Agaricales</taxon>
        <taxon>Agaricales incertae sedis</taxon>
        <taxon>Dendrothele</taxon>
    </lineage>
</organism>
<sequence>ILDYFLYGIAVLQVYTYYLSFPNDRGRQKALVYSLFSLCTLQTILQMRDMIQQFGKNFGEQDTFNRVYLGEASLPLVTGVVSCAVQLFYAYQIYVISQSKALRASITFLSAVQMIASLVQSVRAFQSSDYKTLRQRTYVTFSMWLIGSAVCDVSIALTMTFYLLRANSGFRRTYAPLRRLLHLIIETGTGSATFASLACILFLAAPAYNVHRIFMKTLVNLYVNTLLVVLNARIWIKGGREEARLDAESVHINTVSAPISNGEGDKTDYSVSYVTSTNASGSLQTPHDHV</sequence>
<keyword evidence="4" id="KW-1185">Reference proteome</keyword>
<dbReference type="PANTHER" id="PTHR40465">
    <property type="entry name" value="CHROMOSOME 1, WHOLE GENOME SHOTGUN SEQUENCE"/>
    <property type="match status" value="1"/>
</dbReference>
<protein>
    <recommendedName>
        <fullName evidence="2">DUF6534 domain-containing protein</fullName>
    </recommendedName>
</protein>
<evidence type="ECO:0000259" key="2">
    <source>
        <dbReference type="Pfam" id="PF20152"/>
    </source>
</evidence>
<evidence type="ECO:0000256" key="1">
    <source>
        <dbReference type="SAM" id="Phobius"/>
    </source>
</evidence>
<name>A0A4S8M459_DENBC</name>
<feature type="transmembrane region" description="Helical" evidence="1">
    <location>
        <begin position="183"/>
        <end position="205"/>
    </location>
</feature>
<feature type="transmembrane region" description="Helical" evidence="1">
    <location>
        <begin position="6"/>
        <end position="23"/>
    </location>
</feature>
<feature type="transmembrane region" description="Helical" evidence="1">
    <location>
        <begin position="30"/>
        <end position="47"/>
    </location>
</feature>
<feature type="transmembrane region" description="Helical" evidence="1">
    <location>
        <begin position="67"/>
        <end position="89"/>
    </location>
</feature>
<evidence type="ECO:0000313" key="3">
    <source>
        <dbReference type="EMBL" id="THU96972.1"/>
    </source>
</evidence>
<dbReference type="Proteomes" id="UP000297245">
    <property type="component" value="Unassembled WGS sequence"/>
</dbReference>
<dbReference type="OrthoDB" id="2681808at2759"/>
<dbReference type="AlphaFoldDB" id="A0A4S8M459"/>
<feature type="transmembrane region" description="Helical" evidence="1">
    <location>
        <begin position="217"/>
        <end position="236"/>
    </location>
</feature>
<dbReference type="EMBL" id="ML179165">
    <property type="protein sequence ID" value="THU96972.1"/>
    <property type="molecule type" value="Genomic_DNA"/>
</dbReference>
<dbReference type="PANTHER" id="PTHR40465:SF1">
    <property type="entry name" value="DUF6534 DOMAIN-CONTAINING PROTEIN"/>
    <property type="match status" value="1"/>
</dbReference>
<accession>A0A4S8M459</accession>
<dbReference type="InterPro" id="IPR045339">
    <property type="entry name" value="DUF6534"/>
</dbReference>